<dbReference type="GO" id="GO:0032259">
    <property type="term" value="P:methylation"/>
    <property type="evidence" value="ECO:0007669"/>
    <property type="project" value="UniProtKB-KW"/>
</dbReference>
<protein>
    <recommendedName>
        <fullName evidence="5">Release factor glutamine methyltransferase</fullName>
        <shortName evidence="5">RF MTase</shortName>
        <ecNumber evidence="5">2.1.1.297</ecNumber>
    </recommendedName>
    <alternativeName>
        <fullName evidence="5">N5-glutamine methyltransferase PrmC</fullName>
    </alternativeName>
    <alternativeName>
        <fullName evidence="5">Protein-(glutamine-N5) MTase PrmC</fullName>
    </alternativeName>
    <alternativeName>
        <fullName evidence="5">Protein-glutamine N-methyltransferase PrmC</fullName>
    </alternativeName>
</protein>
<accession>A0A378TZQ8</accession>
<evidence type="ECO:0000259" key="6">
    <source>
        <dbReference type="Pfam" id="PF05175"/>
    </source>
</evidence>
<feature type="domain" description="Methyltransferase small" evidence="6">
    <location>
        <begin position="96"/>
        <end position="184"/>
    </location>
</feature>
<evidence type="ECO:0000259" key="7">
    <source>
        <dbReference type="Pfam" id="PF17827"/>
    </source>
</evidence>
<evidence type="ECO:0000256" key="2">
    <source>
        <dbReference type="ARBA" id="ARBA00022679"/>
    </source>
</evidence>
<evidence type="ECO:0000256" key="4">
    <source>
        <dbReference type="ARBA" id="ARBA00048391"/>
    </source>
</evidence>
<evidence type="ECO:0000256" key="5">
    <source>
        <dbReference type="HAMAP-Rule" id="MF_02126"/>
    </source>
</evidence>
<dbReference type="InterPro" id="IPR050320">
    <property type="entry name" value="N5-glutamine_MTase"/>
</dbReference>
<dbReference type="Gene3D" id="3.40.50.150">
    <property type="entry name" value="Vaccinia Virus protein VP39"/>
    <property type="match status" value="1"/>
</dbReference>
<dbReference type="EC" id="2.1.1.297" evidence="5"/>
<keyword evidence="2 5" id="KW-0808">Transferase</keyword>
<feature type="binding site" evidence="5">
    <location>
        <begin position="109"/>
        <end position="113"/>
    </location>
    <ligand>
        <name>S-adenosyl-L-methionine</name>
        <dbReference type="ChEBI" id="CHEBI:59789"/>
    </ligand>
</feature>
<proteinExistence type="inferred from homology"/>
<dbReference type="Pfam" id="PF17827">
    <property type="entry name" value="PrmC_N"/>
    <property type="match status" value="1"/>
</dbReference>
<reference evidence="8 9" key="1">
    <citation type="submission" date="2018-06" db="EMBL/GenBank/DDBJ databases">
        <authorList>
            <consortium name="Pathogen Informatics"/>
            <person name="Doyle S."/>
        </authorList>
    </citation>
    <scope>NUCLEOTIDE SEQUENCE [LARGE SCALE GENOMIC DNA]</scope>
    <source>
        <strain evidence="8 9">NCTC10660</strain>
    </source>
</reference>
<dbReference type="Gene3D" id="1.10.8.10">
    <property type="entry name" value="DNA helicase RuvA subunit, C-terminal domain"/>
    <property type="match status" value="1"/>
</dbReference>
<dbReference type="FunFam" id="3.40.50.150:FF:000053">
    <property type="entry name" value="Release factor glutamine methyltransferase"/>
    <property type="match status" value="1"/>
</dbReference>
<feature type="binding site" evidence="5">
    <location>
        <begin position="177"/>
        <end position="180"/>
    </location>
    <ligand>
        <name>substrate</name>
    </ligand>
</feature>
<dbReference type="GeneID" id="93352901"/>
<dbReference type="NCBIfam" id="TIGR00536">
    <property type="entry name" value="hemK_fam"/>
    <property type="match status" value="1"/>
</dbReference>
<evidence type="ECO:0000256" key="1">
    <source>
        <dbReference type="ARBA" id="ARBA00022603"/>
    </source>
</evidence>
<keyword evidence="1 5" id="KW-0489">Methyltransferase</keyword>
<comment type="function">
    <text evidence="5">Methylates the class 1 translation termination release factors RF1/PrfA and RF2/PrfB on the glutamine residue of the universally conserved GGQ motif.</text>
</comment>
<name>A0A378TZQ8_NEIEL</name>
<dbReference type="GO" id="GO:0003676">
    <property type="term" value="F:nucleic acid binding"/>
    <property type="evidence" value="ECO:0007669"/>
    <property type="project" value="InterPro"/>
</dbReference>
<evidence type="ECO:0000313" key="9">
    <source>
        <dbReference type="Proteomes" id="UP000254927"/>
    </source>
</evidence>
<dbReference type="GO" id="GO:0102559">
    <property type="term" value="F:peptide chain release factor N(5)-glutamine methyltransferase activity"/>
    <property type="evidence" value="ECO:0007669"/>
    <property type="project" value="UniProtKB-EC"/>
</dbReference>
<dbReference type="PROSITE" id="PS00092">
    <property type="entry name" value="N6_MTASE"/>
    <property type="match status" value="1"/>
</dbReference>
<organism evidence="8 9">
    <name type="scientific">Neisseria elongata</name>
    <dbReference type="NCBI Taxonomy" id="495"/>
    <lineage>
        <taxon>Bacteria</taxon>
        <taxon>Pseudomonadati</taxon>
        <taxon>Pseudomonadota</taxon>
        <taxon>Betaproteobacteria</taxon>
        <taxon>Neisseriales</taxon>
        <taxon>Neisseriaceae</taxon>
        <taxon>Neisseria</taxon>
    </lineage>
</organism>
<dbReference type="CDD" id="cd02440">
    <property type="entry name" value="AdoMet_MTases"/>
    <property type="match status" value="1"/>
</dbReference>
<dbReference type="InterPro" id="IPR029063">
    <property type="entry name" value="SAM-dependent_MTases_sf"/>
</dbReference>
<feature type="binding site" evidence="5">
    <location>
        <position position="177"/>
    </location>
    <ligand>
        <name>S-adenosyl-L-methionine</name>
        <dbReference type="ChEBI" id="CHEBI:59789"/>
    </ligand>
</feature>
<comment type="catalytic activity">
    <reaction evidence="4 5">
        <text>L-glutaminyl-[peptide chain release factor] + S-adenosyl-L-methionine = N(5)-methyl-L-glutaminyl-[peptide chain release factor] + S-adenosyl-L-homocysteine + H(+)</text>
        <dbReference type="Rhea" id="RHEA:42896"/>
        <dbReference type="Rhea" id="RHEA-COMP:10271"/>
        <dbReference type="Rhea" id="RHEA-COMP:10272"/>
        <dbReference type="ChEBI" id="CHEBI:15378"/>
        <dbReference type="ChEBI" id="CHEBI:30011"/>
        <dbReference type="ChEBI" id="CHEBI:57856"/>
        <dbReference type="ChEBI" id="CHEBI:59789"/>
        <dbReference type="ChEBI" id="CHEBI:61891"/>
        <dbReference type="EC" id="2.1.1.297"/>
    </reaction>
</comment>
<dbReference type="PANTHER" id="PTHR18895:SF74">
    <property type="entry name" value="MTRF1L RELEASE FACTOR GLUTAMINE METHYLTRANSFERASE"/>
    <property type="match status" value="1"/>
</dbReference>
<sequence>MQPQTFLQNTPLPKTEARMLLQAVTGWTRAQLITRDGEMLDERQTADLQAMQQRRLNGEPMAYILGWREFYGRRFRTTPATLIPRPETEHLVEAALQHLPPQGCVWDLGTGSGAVAVTLACERPDASVLASDISPAALAVARQNASDNGADVSFACGSWFDIDRPSEKHGFDLLVSNPPYIEAGDGHLQQGDLRFEPANALTDFSDGLSCIRELAAHGAEYLKPGGRLIMEHGWNQGAAVRQILEAEGWTEIETQNDLAGLERITQGRKAV</sequence>
<dbReference type="HAMAP" id="MF_02126">
    <property type="entry name" value="RF_methyltr_PrmC"/>
    <property type="match status" value="1"/>
</dbReference>
<feature type="binding site" evidence="5">
    <location>
        <position position="132"/>
    </location>
    <ligand>
        <name>S-adenosyl-L-methionine</name>
        <dbReference type="ChEBI" id="CHEBI:59789"/>
    </ligand>
</feature>
<dbReference type="AlphaFoldDB" id="A0A378TZQ8"/>
<evidence type="ECO:0000256" key="3">
    <source>
        <dbReference type="ARBA" id="ARBA00022691"/>
    </source>
</evidence>
<evidence type="ECO:0000313" key="8">
    <source>
        <dbReference type="EMBL" id="STZ68397.1"/>
    </source>
</evidence>
<feature type="binding site" evidence="5">
    <location>
        <position position="159"/>
    </location>
    <ligand>
        <name>S-adenosyl-L-methionine</name>
        <dbReference type="ChEBI" id="CHEBI:59789"/>
    </ligand>
</feature>
<dbReference type="SUPFAM" id="SSF53335">
    <property type="entry name" value="S-adenosyl-L-methionine-dependent methyltransferases"/>
    <property type="match status" value="1"/>
</dbReference>
<dbReference type="InterPro" id="IPR040758">
    <property type="entry name" value="PrmC_N"/>
</dbReference>
<comment type="similarity">
    <text evidence="5">Belongs to the protein N5-glutamine methyltransferase family. PrmC subfamily.</text>
</comment>
<dbReference type="InterPro" id="IPR019874">
    <property type="entry name" value="RF_methyltr_PrmC"/>
</dbReference>
<keyword evidence="3 5" id="KW-0949">S-adenosyl-L-methionine</keyword>
<dbReference type="EMBL" id="UGQW01000002">
    <property type="protein sequence ID" value="STZ68397.1"/>
    <property type="molecule type" value="Genomic_DNA"/>
</dbReference>
<dbReference type="RefSeq" id="WP_074894817.1">
    <property type="nucleotide sequence ID" value="NZ_CP031252.1"/>
</dbReference>
<feature type="domain" description="Release factor glutamine methyltransferase N-terminal" evidence="7">
    <location>
        <begin position="6"/>
        <end position="66"/>
    </location>
</feature>
<dbReference type="Proteomes" id="UP000254927">
    <property type="component" value="Unassembled WGS sequence"/>
</dbReference>
<gene>
    <name evidence="5 8" type="primary">prmC</name>
    <name evidence="8" type="ORF">NCTC10660_01915</name>
</gene>
<dbReference type="PANTHER" id="PTHR18895">
    <property type="entry name" value="HEMK METHYLTRANSFERASE"/>
    <property type="match status" value="1"/>
</dbReference>
<dbReference type="InterPro" id="IPR004556">
    <property type="entry name" value="HemK-like"/>
</dbReference>
<dbReference type="InterPro" id="IPR007848">
    <property type="entry name" value="Small_mtfrase_dom"/>
</dbReference>
<dbReference type="InterPro" id="IPR002052">
    <property type="entry name" value="DNA_methylase_N6_adenine_CS"/>
</dbReference>
<dbReference type="NCBIfam" id="TIGR03534">
    <property type="entry name" value="RF_mod_PrmC"/>
    <property type="match status" value="1"/>
</dbReference>
<dbReference type="Pfam" id="PF05175">
    <property type="entry name" value="MTS"/>
    <property type="match status" value="1"/>
</dbReference>